<dbReference type="Pfam" id="PF02786">
    <property type="entry name" value="CPSase_L_D2"/>
    <property type="match status" value="1"/>
</dbReference>
<dbReference type="OrthoDB" id="5372487at2"/>
<feature type="domain" description="ATP-grasp" evidence="2">
    <location>
        <begin position="124"/>
        <end position="321"/>
    </location>
</feature>
<dbReference type="GO" id="GO:0046872">
    <property type="term" value="F:metal ion binding"/>
    <property type="evidence" value="ECO:0007669"/>
    <property type="project" value="InterPro"/>
</dbReference>
<protein>
    <recommendedName>
        <fullName evidence="2">ATP-grasp domain-containing protein</fullName>
    </recommendedName>
</protein>
<dbReference type="HOGENOM" id="CLU_034084_0_0_4"/>
<organism evidence="3 4">
    <name type="scientific">Aromatoleum aromaticum (strain DSM 19018 / LMG 30748 / EbN1)</name>
    <name type="common">Azoarcus sp. (strain EbN1)</name>
    <dbReference type="NCBI Taxonomy" id="76114"/>
    <lineage>
        <taxon>Bacteria</taxon>
        <taxon>Pseudomonadati</taxon>
        <taxon>Pseudomonadota</taxon>
        <taxon>Betaproteobacteria</taxon>
        <taxon>Rhodocyclales</taxon>
        <taxon>Rhodocyclaceae</taxon>
        <taxon>Aromatoleum</taxon>
    </lineage>
</organism>
<gene>
    <name evidence="3" type="ORF">ebA4278</name>
</gene>
<evidence type="ECO:0000259" key="2">
    <source>
        <dbReference type="PROSITE" id="PS50975"/>
    </source>
</evidence>
<proteinExistence type="predicted"/>
<evidence type="ECO:0000313" key="4">
    <source>
        <dbReference type="Proteomes" id="UP000006552"/>
    </source>
</evidence>
<dbReference type="KEGG" id="eba:ebA4278"/>
<accession>Q5P2B7</accession>
<dbReference type="InterPro" id="IPR011761">
    <property type="entry name" value="ATP-grasp"/>
</dbReference>
<dbReference type="GO" id="GO:0005524">
    <property type="term" value="F:ATP binding"/>
    <property type="evidence" value="ECO:0007669"/>
    <property type="project" value="UniProtKB-UniRule"/>
</dbReference>
<dbReference type="InterPro" id="IPR005479">
    <property type="entry name" value="CPAse_ATP-bd"/>
</dbReference>
<dbReference type="EMBL" id="CR555306">
    <property type="protein sequence ID" value="CAI08547.1"/>
    <property type="molecule type" value="Genomic_DNA"/>
</dbReference>
<dbReference type="SUPFAM" id="SSF56059">
    <property type="entry name" value="Glutathione synthetase ATP-binding domain-like"/>
    <property type="match status" value="1"/>
</dbReference>
<keyword evidence="4" id="KW-1185">Reference proteome</keyword>
<dbReference type="eggNOG" id="COG3919">
    <property type="taxonomic scope" value="Bacteria"/>
</dbReference>
<dbReference type="STRING" id="76114.ebA4278"/>
<dbReference type="PROSITE" id="PS50975">
    <property type="entry name" value="ATP_GRASP"/>
    <property type="match status" value="1"/>
</dbReference>
<reference evidence="3 4" key="1">
    <citation type="journal article" date="2005" name="Arch. Microbiol.">
        <title>The genome sequence of an anaerobic aromatic-degrading denitrifying bacterium, strain EbN1.</title>
        <authorList>
            <person name="Rabus R."/>
            <person name="Kube M."/>
            <person name="Heider J."/>
            <person name="Beck A."/>
            <person name="Heitmann K."/>
            <person name="Widdel F."/>
            <person name="Reinhardt R."/>
        </authorList>
    </citation>
    <scope>NUCLEOTIDE SEQUENCE [LARGE SCALE GENOMIC DNA]</scope>
    <source>
        <strain evidence="3 4">EbN1</strain>
    </source>
</reference>
<dbReference type="Gene3D" id="3.30.470.20">
    <property type="entry name" value="ATP-grasp fold, B domain"/>
    <property type="match status" value="1"/>
</dbReference>
<sequence>MNGQANPASPPCFVLGIDTQIGVGVIRELGRAGVRVVGLANRSRSIGLASRYLARGVVVGPARDDALVRRIRELGDEYGSAILLAISEADLTWLITHREALGSVKVIAPEADVFRRVLDKAQTLKLAETVGIRVPRTHAPTSLTSWREACTAMRYPAVVKWADPIAAMPRLHKHGLSLQKLEFAADEAALGRIGERFVPAQIWPLIQEYWPGRGLGQFFFMHGGQAVRRFQHLRIAEWPPEGGFSSVCDALSLSQHQDLQERSIALLRAVGWEGCAMVEYRLDDATGEAALMEINGRFWGSFPLAVHAGAGFARLAYQLQGQGIRPALPPLNEELRCRMVISEIKRLMRILFQPGKIQDPFFCIRPGHELWRFARDFLRPEARYYLWDHRDPGPMLADLRNYALRLLKR</sequence>
<keyword evidence="1" id="KW-0547">Nucleotide-binding</keyword>
<dbReference type="RefSeq" id="WP_011238233.1">
    <property type="nucleotide sequence ID" value="NC_006513.1"/>
</dbReference>
<evidence type="ECO:0000256" key="1">
    <source>
        <dbReference type="PROSITE-ProRule" id="PRU00409"/>
    </source>
</evidence>
<dbReference type="AlphaFoldDB" id="Q5P2B7"/>
<name>Q5P2B7_AROAE</name>
<evidence type="ECO:0000313" key="3">
    <source>
        <dbReference type="EMBL" id="CAI08547.1"/>
    </source>
</evidence>
<dbReference type="Proteomes" id="UP000006552">
    <property type="component" value="Chromosome"/>
</dbReference>
<keyword evidence="1" id="KW-0067">ATP-binding</keyword>